<dbReference type="InterPro" id="IPR003609">
    <property type="entry name" value="Pan_app"/>
</dbReference>
<name>A0A8W8NSZ3_MAGGI</name>
<reference evidence="3" key="1">
    <citation type="submission" date="2022-08" db="UniProtKB">
        <authorList>
            <consortium name="EnsemblMetazoa"/>
        </authorList>
    </citation>
    <scope>IDENTIFICATION</scope>
    <source>
        <strain evidence="3">05x7-T-G4-1.051#20</strain>
    </source>
</reference>
<dbReference type="SUPFAM" id="SSF56436">
    <property type="entry name" value="C-type lectin-like"/>
    <property type="match status" value="2"/>
</dbReference>
<feature type="signal peptide" evidence="1">
    <location>
        <begin position="1"/>
        <end position="18"/>
    </location>
</feature>
<proteinExistence type="predicted"/>
<protein>
    <recommendedName>
        <fullName evidence="2">Apple domain-containing protein</fullName>
    </recommendedName>
</protein>
<dbReference type="AlphaFoldDB" id="A0A8W8NSZ3"/>
<feature type="chain" id="PRO_5036493020" description="Apple domain-containing protein" evidence="1">
    <location>
        <begin position="19"/>
        <end position="325"/>
    </location>
</feature>
<sequence length="325" mass="36180">MSIIVVALLAICYNGVLADLRNTYYKKSRVRSNVLPVSDLDVLNGRFTRVNCASLCREETLCQTFFYQSDDKQCSLYNYPLLENTPVYANSGVAVYETIGCPNSDFVYFGEAGICLKYFLSTTDLYTDASAVCQQEGGEMISLDTNKKIDALAFYISHCLYQLDFAVPRDGLGAMVNQWCPNSDFVYFGEAGVCLKIFTSTTNLYTDASAVCQQEGGELISLDTNPKIDAVAYFLSHYFGPNAGTPVAIGLHSTSSIWTWSNGEPVSFNHTYVKTLINDYDSEVHPCFDNYCGVLRVYSTVDIRIFDRCCINIPNLLVCSMFSLL</sequence>
<feature type="domain" description="Apple" evidence="2">
    <location>
        <begin position="12"/>
        <end position="101"/>
    </location>
</feature>
<accession>A0A8W8NSZ3</accession>
<dbReference type="SUPFAM" id="SSF57414">
    <property type="entry name" value="Hairpin loop containing domain-like"/>
    <property type="match status" value="1"/>
</dbReference>
<keyword evidence="1" id="KW-0732">Signal</keyword>
<evidence type="ECO:0000256" key="1">
    <source>
        <dbReference type="SAM" id="SignalP"/>
    </source>
</evidence>
<keyword evidence="4" id="KW-1185">Reference proteome</keyword>
<dbReference type="Pfam" id="PF00024">
    <property type="entry name" value="PAN_1"/>
    <property type="match status" value="1"/>
</dbReference>
<dbReference type="PROSITE" id="PS50948">
    <property type="entry name" value="PAN"/>
    <property type="match status" value="1"/>
</dbReference>
<dbReference type="Pfam" id="PF00059">
    <property type="entry name" value="Lectin_C"/>
    <property type="match status" value="1"/>
</dbReference>
<dbReference type="Gene3D" id="3.10.100.10">
    <property type="entry name" value="Mannose-Binding Protein A, subunit A"/>
    <property type="match status" value="1"/>
</dbReference>
<dbReference type="InterPro" id="IPR001304">
    <property type="entry name" value="C-type_lectin-like"/>
</dbReference>
<evidence type="ECO:0000313" key="3">
    <source>
        <dbReference type="EnsemblMetazoa" id="G6597.2:cds"/>
    </source>
</evidence>
<dbReference type="InterPro" id="IPR016187">
    <property type="entry name" value="CTDL_fold"/>
</dbReference>
<dbReference type="InterPro" id="IPR050801">
    <property type="entry name" value="Ca-Dep_Lectins_ImmuneDev"/>
</dbReference>
<dbReference type="InterPro" id="IPR016186">
    <property type="entry name" value="C-type_lectin-like/link_sf"/>
</dbReference>
<evidence type="ECO:0000259" key="2">
    <source>
        <dbReference type="PROSITE" id="PS50948"/>
    </source>
</evidence>
<dbReference type="Proteomes" id="UP000005408">
    <property type="component" value="Unassembled WGS sequence"/>
</dbReference>
<dbReference type="SMART" id="SM00034">
    <property type="entry name" value="CLECT"/>
    <property type="match status" value="1"/>
</dbReference>
<evidence type="ECO:0000313" key="4">
    <source>
        <dbReference type="Proteomes" id="UP000005408"/>
    </source>
</evidence>
<dbReference type="PANTHER" id="PTHR22801">
    <property type="entry name" value="LITHOSTATHINE"/>
    <property type="match status" value="1"/>
</dbReference>
<organism evidence="3 4">
    <name type="scientific">Magallana gigas</name>
    <name type="common">Pacific oyster</name>
    <name type="synonym">Crassostrea gigas</name>
    <dbReference type="NCBI Taxonomy" id="29159"/>
    <lineage>
        <taxon>Eukaryota</taxon>
        <taxon>Metazoa</taxon>
        <taxon>Spiralia</taxon>
        <taxon>Lophotrochozoa</taxon>
        <taxon>Mollusca</taxon>
        <taxon>Bivalvia</taxon>
        <taxon>Autobranchia</taxon>
        <taxon>Pteriomorphia</taxon>
        <taxon>Ostreida</taxon>
        <taxon>Ostreoidea</taxon>
        <taxon>Ostreidae</taxon>
        <taxon>Magallana</taxon>
    </lineage>
</organism>
<dbReference type="PANTHER" id="PTHR22801:SF63">
    <property type="entry name" value="C-TYPE LECTIN DOMAIN-CONTAINING PROTEIN"/>
    <property type="match status" value="1"/>
</dbReference>
<dbReference type="EnsemblMetazoa" id="G6597.2">
    <property type="protein sequence ID" value="G6597.2:cds"/>
    <property type="gene ID" value="G6597"/>
</dbReference>